<dbReference type="PROSITE" id="PS51459">
    <property type="entry name" value="FIDO"/>
    <property type="match status" value="1"/>
</dbReference>
<dbReference type="Proteomes" id="UP000184452">
    <property type="component" value="Unassembled WGS sequence"/>
</dbReference>
<feature type="domain" description="Fido" evidence="1">
    <location>
        <begin position="5"/>
        <end position="122"/>
    </location>
</feature>
<protein>
    <submittedName>
        <fullName evidence="2">Death on curing protein</fullName>
    </submittedName>
</protein>
<dbReference type="InterPro" id="IPR036597">
    <property type="entry name" value="Fido-like_dom_sf"/>
</dbReference>
<dbReference type="AlphaFoldDB" id="A0A1M6FWK4"/>
<dbReference type="GO" id="GO:0016301">
    <property type="term" value="F:kinase activity"/>
    <property type="evidence" value="ECO:0007669"/>
    <property type="project" value="InterPro"/>
</dbReference>
<dbReference type="STRING" id="758803.SAMN05421803_103178"/>
<dbReference type="InterPro" id="IPR006440">
    <property type="entry name" value="Doc"/>
</dbReference>
<dbReference type="RefSeq" id="WP_073376846.1">
    <property type="nucleotide sequence ID" value="NZ_FQZK01000003.1"/>
</dbReference>
<dbReference type="InterPro" id="IPR053737">
    <property type="entry name" value="Type_II_TA_Toxin"/>
</dbReference>
<accession>A0A1M6FWK4</accession>
<organism evidence="2 3">
    <name type="scientific">Nocardiopsis flavescens</name>
    <dbReference type="NCBI Taxonomy" id="758803"/>
    <lineage>
        <taxon>Bacteria</taxon>
        <taxon>Bacillati</taxon>
        <taxon>Actinomycetota</taxon>
        <taxon>Actinomycetes</taxon>
        <taxon>Streptosporangiales</taxon>
        <taxon>Nocardiopsidaceae</taxon>
        <taxon>Nocardiopsis</taxon>
    </lineage>
</organism>
<dbReference type="PANTHER" id="PTHR39426:SF1">
    <property type="entry name" value="HOMOLOGY TO DEATH-ON-CURING PROTEIN OF PHAGE P1"/>
    <property type="match status" value="1"/>
</dbReference>
<dbReference type="Gene3D" id="1.20.120.1870">
    <property type="entry name" value="Fic/DOC protein, Fido domain"/>
    <property type="match status" value="1"/>
</dbReference>
<name>A0A1M6FWK4_9ACTN</name>
<dbReference type="InterPro" id="IPR003812">
    <property type="entry name" value="Fido"/>
</dbReference>
<keyword evidence="3" id="KW-1185">Reference proteome</keyword>
<dbReference type="PANTHER" id="PTHR39426">
    <property type="entry name" value="HOMOLOGY TO DEATH-ON-CURING PROTEIN OF PHAGE P1"/>
    <property type="match status" value="1"/>
</dbReference>
<evidence type="ECO:0000259" key="1">
    <source>
        <dbReference type="PROSITE" id="PS51459"/>
    </source>
</evidence>
<sequence>MTRHLTRGDALEIAGVILPPAVSVRDAALLDAALARPRDTAFGEEAYPDPWLKAAALLRSVLIGHPLSDGNKRLAWTCAKTFLRLNGVAWGPVDQDAAYDLVIAVTTGALVDAAEIAARLRALPARVWGAAGEDAGAQDPGRGSG</sequence>
<evidence type="ECO:0000313" key="3">
    <source>
        <dbReference type="Proteomes" id="UP000184452"/>
    </source>
</evidence>
<evidence type="ECO:0000313" key="2">
    <source>
        <dbReference type="EMBL" id="SHJ02088.1"/>
    </source>
</evidence>
<reference evidence="2 3" key="1">
    <citation type="submission" date="2016-11" db="EMBL/GenBank/DDBJ databases">
        <authorList>
            <person name="Jaros S."/>
            <person name="Januszkiewicz K."/>
            <person name="Wedrychowicz H."/>
        </authorList>
    </citation>
    <scope>NUCLEOTIDE SEQUENCE [LARGE SCALE GENOMIC DNA]</scope>
    <source>
        <strain evidence="2 3">CGMCC 4.5723</strain>
    </source>
</reference>
<dbReference type="EMBL" id="FQZK01000003">
    <property type="protein sequence ID" value="SHJ02088.1"/>
    <property type="molecule type" value="Genomic_DNA"/>
</dbReference>
<dbReference type="Pfam" id="PF02661">
    <property type="entry name" value="Fic"/>
    <property type="match status" value="1"/>
</dbReference>
<proteinExistence type="predicted"/>
<dbReference type="SUPFAM" id="SSF140931">
    <property type="entry name" value="Fic-like"/>
    <property type="match status" value="1"/>
</dbReference>
<gene>
    <name evidence="2" type="ORF">SAMN05421803_103178</name>
</gene>
<dbReference type="OrthoDB" id="9802752at2"/>